<sequence>MIAVSYHCGHWAYGRYASGKPIAKQLTGAKPDGEQIWWQEGQPPAKDPRQWSDLGGVHP</sequence>
<gene>
    <name evidence="2" type="ORF">LCGC14_2256020</name>
</gene>
<reference evidence="2" key="1">
    <citation type="journal article" date="2015" name="Nature">
        <title>Complex archaea that bridge the gap between prokaryotes and eukaryotes.</title>
        <authorList>
            <person name="Spang A."/>
            <person name="Saw J.H."/>
            <person name="Jorgensen S.L."/>
            <person name="Zaremba-Niedzwiedzka K."/>
            <person name="Martijn J."/>
            <person name="Lind A.E."/>
            <person name="van Eijk R."/>
            <person name="Schleper C."/>
            <person name="Guy L."/>
            <person name="Ettema T.J."/>
        </authorList>
    </citation>
    <scope>NUCLEOTIDE SEQUENCE</scope>
</reference>
<proteinExistence type="predicted"/>
<name>A0A0F9FDM8_9ZZZZ</name>
<feature type="region of interest" description="Disordered" evidence="1">
    <location>
        <begin position="27"/>
        <end position="59"/>
    </location>
</feature>
<protein>
    <submittedName>
        <fullName evidence="2">Uncharacterized protein</fullName>
    </submittedName>
</protein>
<evidence type="ECO:0000313" key="2">
    <source>
        <dbReference type="EMBL" id="KKL55375.1"/>
    </source>
</evidence>
<comment type="caution">
    <text evidence="2">The sequence shown here is derived from an EMBL/GenBank/DDBJ whole genome shotgun (WGS) entry which is preliminary data.</text>
</comment>
<dbReference type="EMBL" id="LAZR01030862">
    <property type="protein sequence ID" value="KKL55375.1"/>
    <property type="molecule type" value="Genomic_DNA"/>
</dbReference>
<dbReference type="AlphaFoldDB" id="A0A0F9FDM8"/>
<feature type="non-terminal residue" evidence="2">
    <location>
        <position position="59"/>
    </location>
</feature>
<organism evidence="2">
    <name type="scientific">marine sediment metagenome</name>
    <dbReference type="NCBI Taxonomy" id="412755"/>
    <lineage>
        <taxon>unclassified sequences</taxon>
        <taxon>metagenomes</taxon>
        <taxon>ecological metagenomes</taxon>
    </lineage>
</organism>
<accession>A0A0F9FDM8</accession>
<evidence type="ECO:0000256" key="1">
    <source>
        <dbReference type="SAM" id="MobiDB-lite"/>
    </source>
</evidence>